<dbReference type="Gene3D" id="3.40.50.10140">
    <property type="entry name" value="Toll/interleukin-1 receptor homology (TIR) domain"/>
    <property type="match status" value="1"/>
</dbReference>
<dbReference type="Gene3D" id="1.25.10.10">
    <property type="entry name" value="Leucine-rich Repeat Variant"/>
    <property type="match status" value="1"/>
</dbReference>
<protein>
    <recommendedName>
        <fullName evidence="1">TIR domain-containing protein</fullName>
    </recommendedName>
</protein>
<evidence type="ECO:0000313" key="3">
    <source>
        <dbReference type="Proteomes" id="UP000663845"/>
    </source>
</evidence>
<gene>
    <name evidence="2" type="ORF">JYZ213_LOCUS26823</name>
</gene>
<dbReference type="InterPro" id="IPR016024">
    <property type="entry name" value="ARM-type_fold"/>
</dbReference>
<dbReference type="InterPro" id="IPR011989">
    <property type="entry name" value="ARM-like"/>
</dbReference>
<dbReference type="SUPFAM" id="SSF48371">
    <property type="entry name" value="ARM repeat"/>
    <property type="match status" value="1"/>
</dbReference>
<dbReference type="InterPro" id="IPR000157">
    <property type="entry name" value="TIR_dom"/>
</dbReference>
<dbReference type="PROSITE" id="PS50104">
    <property type="entry name" value="TIR"/>
    <property type="match status" value="1"/>
</dbReference>
<dbReference type="SMART" id="SM00255">
    <property type="entry name" value="TIR"/>
    <property type="match status" value="1"/>
</dbReference>
<name>A0A814WK52_9BILA</name>
<dbReference type="SUPFAM" id="SSF52200">
    <property type="entry name" value="Toll/Interleukin receptor TIR domain"/>
    <property type="match status" value="1"/>
</dbReference>
<reference evidence="2" key="1">
    <citation type="submission" date="2021-02" db="EMBL/GenBank/DDBJ databases">
        <authorList>
            <person name="Nowell W R."/>
        </authorList>
    </citation>
    <scope>NUCLEOTIDE SEQUENCE</scope>
</reference>
<dbReference type="AlphaFoldDB" id="A0A814WK52"/>
<dbReference type="EMBL" id="CAJNOG010000363">
    <property type="protein sequence ID" value="CAF1199535.1"/>
    <property type="molecule type" value="Genomic_DNA"/>
</dbReference>
<dbReference type="Proteomes" id="UP000663845">
    <property type="component" value="Unassembled WGS sequence"/>
</dbReference>
<dbReference type="PANTHER" id="PTHR46270">
    <property type="entry name" value="ARMADILLO-TYPE FOLD-RELATED"/>
    <property type="match status" value="1"/>
</dbReference>
<feature type="domain" description="TIR" evidence="1">
    <location>
        <begin position="367"/>
        <end position="493"/>
    </location>
</feature>
<comment type="caution">
    <text evidence="2">The sequence shown here is derived from an EMBL/GenBank/DDBJ whole genome shotgun (WGS) entry which is preliminary data.</text>
</comment>
<evidence type="ECO:0000313" key="2">
    <source>
        <dbReference type="EMBL" id="CAF1199535.1"/>
    </source>
</evidence>
<dbReference type="Pfam" id="PF13676">
    <property type="entry name" value="TIR_2"/>
    <property type="match status" value="1"/>
</dbReference>
<dbReference type="GO" id="GO:0007165">
    <property type="term" value="P:signal transduction"/>
    <property type="evidence" value="ECO:0007669"/>
    <property type="project" value="InterPro"/>
</dbReference>
<accession>A0A814WK52</accession>
<evidence type="ECO:0000259" key="1">
    <source>
        <dbReference type="PROSITE" id="PS50104"/>
    </source>
</evidence>
<dbReference type="PANTHER" id="PTHR46270:SF2">
    <property type="entry name" value="TIR DOMAIN-CONTAINING PROTEIN"/>
    <property type="match status" value="1"/>
</dbReference>
<sequence length="662" mass="76242">MTHYSEFTQYLTVAIDHVCSPGYREMFEVVAKDPPDSVTMEQRTSLYLYPNVISWYNGDQRQNVIEKIRSANLKWFNNWLTGYNTGQPPYVKWNSTMDQAILHLTNLLFRLDFGDIITSDESYKECRQIADTVKRILTSVIESNPITIDQAAIPYVQILLQILFYFSVDNELAIYLKSLELVNLMNELLRTSNNDNEIHLHAYRILAVILAEEDLKQLQNSDRIAAVFIDFIKNTIDGGISHEGRLHNILRSLKALTQHEQIREELIKQNGSPLFLRCVMEDRDLLKAKLPALEIILALAFNKDFAILLKDNTKFMNYNRTLASSREQTIQRVATALIWKLEKDSDTVVKKIEDEPSIPSGTKTTKKQYDIMISYSHSDKELCHLILESLEKDNFNVWIDSHLMHGATFDAMAKAIENSEFVFVCMSDAYKQSSFCEMEASYAIKRRCRVIPLVMTSNYKADGWLGVLTSPFIYIDFPKLGFDKAYEELKKQIQLIRMNHSTSTVIKQDNLHHNIIPSVNDSSSTIIKQDDLHPNTIPSISDKLKTSSNVDVKKEPRPVVEYPHFIDRWTEQHVKSFLLDKDLDILLPVLEGMDGQLLHQTYSICQANQQAMFLSFKEDIAKSQQETLSLKQYLTFLKEIKVYIPYTIGNQLNSPSAVCNLM</sequence>
<proteinExistence type="predicted"/>
<organism evidence="2 3">
    <name type="scientific">Adineta steineri</name>
    <dbReference type="NCBI Taxonomy" id="433720"/>
    <lineage>
        <taxon>Eukaryota</taxon>
        <taxon>Metazoa</taxon>
        <taxon>Spiralia</taxon>
        <taxon>Gnathifera</taxon>
        <taxon>Rotifera</taxon>
        <taxon>Eurotatoria</taxon>
        <taxon>Bdelloidea</taxon>
        <taxon>Adinetida</taxon>
        <taxon>Adinetidae</taxon>
        <taxon>Adineta</taxon>
    </lineage>
</organism>
<dbReference type="InterPro" id="IPR035897">
    <property type="entry name" value="Toll_tir_struct_dom_sf"/>
</dbReference>